<evidence type="ECO:0000313" key="1">
    <source>
        <dbReference type="EMBL" id="SVB94036.1"/>
    </source>
</evidence>
<sequence>MIIGKHIRELHSKSASDSSFEWLNFLEQT</sequence>
<protein>
    <submittedName>
        <fullName evidence="1">Uncharacterized protein</fullName>
    </submittedName>
</protein>
<reference evidence="1" key="1">
    <citation type="submission" date="2018-05" db="EMBL/GenBank/DDBJ databases">
        <authorList>
            <person name="Lanie J.A."/>
            <person name="Ng W.-L."/>
            <person name="Kazmierczak K.M."/>
            <person name="Andrzejewski T.M."/>
            <person name="Davidsen T.M."/>
            <person name="Wayne K.J."/>
            <person name="Tettelin H."/>
            <person name="Glass J.I."/>
            <person name="Rusch D."/>
            <person name="Podicherti R."/>
            <person name="Tsui H.-C.T."/>
            <person name="Winkler M.E."/>
        </authorList>
    </citation>
    <scope>NUCLEOTIDE SEQUENCE</scope>
</reference>
<dbReference type="EMBL" id="UINC01064914">
    <property type="protein sequence ID" value="SVB94036.1"/>
    <property type="molecule type" value="Genomic_DNA"/>
</dbReference>
<accession>A0A382I353</accession>
<name>A0A382I353_9ZZZZ</name>
<proteinExistence type="predicted"/>
<gene>
    <name evidence="1" type="ORF">METZ01_LOCUS246890</name>
</gene>
<dbReference type="AlphaFoldDB" id="A0A382I353"/>
<organism evidence="1">
    <name type="scientific">marine metagenome</name>
    <dbReference type="NCBI Taxonomy" id="408172"/>
    <lineage>
        <taxon>unclassified sequences</taxon>
        <taxon>metagenomes</taxon>
        <taxon>ecological metagenomes</taxon>
    </lineage>
</organism>